<keyword evidence="7" id="KW-1133">Transmembrane helix</keyword>
<dbReference type="Gene3D" id="1.10.287.130">
    <property type="match status" value="1"/>
</dbReference>
<evidence type="ECO:0000313" key="10">
    <source>
        <dbReference type="Proteomes" id="UP000028725"/>
    </source>
</evidence>
<dbReference type="InterPro" id="IPR036097">
    <property type="entry name" value="HisK_dim/P_sf"/>
</dbReference>
<evidence type="ECO:0000259" key="8">
    <source>
        <dbReference type="PROSITE" id="PS50109"/>
    </source>
</evidence>
<sequence>MTPQDTQAFDSLLDEAVDQQRRRVLRVGAAVRVAGALVFLLITSGLWVAGREDWASYPLPLALYLGVAVVLLALHGKRFVHWLDVAQSGVDVGLVFWVQYSALPMARFPAGIAGFSLGLFALVVVLSSLTLVRGVAYTTALLAAVAQAVLMREAEVTWGSVTLAAVVLGMVAFMSQYGPQRLRELVLDLTRTEMERRGEARRVQELAQARQTIEQMLGEARAQNEQLLALQRDKDQLIQFLVHDLRSPLSALTMTFSWLEAELAIGGDLQLMQGVRSGLAVTGRMERMITELLDLPRLEEGKLELRPQRLDITAIFEEVRQAFGQAAQFRRLTLEVEAPVGLVIQGDKALLMRVVENLVANALRHTPPGGRVRLEAGNEGGAPYLAVRNDGTPIDPLLRPRLFDKHVQGAQEQGARSGYGLGLYFSRLAVEAHGGRITVEEAQGWATSFVARLPVRGESTRAA</sequence>
<comment type="caution">
    <text evidence="9">The sequence shown here is derived from an EMBL/GenBank/DDBJ whole genome shotgun (WGS) entry which is preliminary data.</text>
</comment>
<dbReference type="RefSeq" id="WP_044195829.1">
    <property type="nucleotide sequence ID" value="NZ_JMCB01000017.1"/>
</dbReference>
<dbReference type="SMART" id="SM00387">
    <property type="entry name" value="HATPase_c"/>
    <property type="match status" value="1"/>
</dbReference>
<dbReference type="GO" id="GO:0000155">
    <property type="term" value="F:phosphorelay sensor kinase activity"/>
    <property type="evidence" value="ECO:0007669"/>
    <property type="project" value="InterPro"/>
</dbReference>
<keyword evidence="4 9" id="KW-0418">Kinase</keyword>
<dbReference type="PANTHER" id="PTHR43711">
    <property type="entry name" value="TWO-COMPONENT HISTIDINE KINASE"/>
    <property type="match status" value="1"/>
</dbReference>
<evidence type="ECO:0000256" key="2">
    <source>
        <dbReference type="ARBA" id="ARBA00012438"/>
    </source>
</evidence>
<feature type="domain" description="Histidine kinase" evidence="8">
    <location>
        <begin position="240"/>
        <end position="457"/>
    </location>
</feature>
<dbReference type="InterPro" id="IPR036890">
    <property type="entry name" value="HATPase_C_sf"/>
</dbReference>
<keyword evidence="6" id="KW-0175">Coiled coil</keyword>
<feature type="transmembrane region" description="Helical" evidence="7">
    <location>
        <begin position="81"/>
        <end position="100"/>
    </location>
</feature>
<gene>
    <name evidence="9" type="ORF">DB31_2629</name>
</gene>
<evidence type="ECO:0000256" key="3">
    <source>
        <dbReference type="ARBA" id="ARBA00022679"/>
    </source>
</evidence>
<evidence type="ECO:0000256" key="7">
    <source>
        <dbReference type="SAM" id="Phobius"/>
    </source>
</evidence>
<accession>A0A085W748</accession>
<keyword evidence="3" id="KW-0808">Transferase</keyword>
<name>A0A085W748_9BACT</name>
<feature type="transmembrane region" description="Helical" evidence="7">
    <location>
        <begin position="55"/>
        <end position="74"/>
    </location>
</feature>
<reference evidence="9 10" key="1">
    <citation type="submission" date="2014-04" db="EMBL/GenBank/DDBJ databases">
        <title>Genome assembly of Hyalangium minutum DSM 14724.</title>
        <authorList>
            <person name="Sharma G."/>
            <person name="Subramanian S."/>
        </authorList>
    </citation>
    <scope>NUCLEOTIDE SEQUENCE [LARGE SCALE GENOMIC DNA]</scope>
    <source>
        <strain evidence="9 10">DSM 14724</strain>
    </source>
</reference>
<dbReference type="SMART" id="SM00388">
    <property type="entry name" value="HisKA"/>
    <property type="match status" value="1"/>
</dbReference>
<dbReference type="OrthoDB" id="9787818at2"/>
<dbReference type="Gene3D" id="3.30.565.10">
    <property type="entry name" value="Histidine kinase-like ATPase, C-terminal domain"/>
    <property type="match status" value="1"/>
</dbReference>
<feature type="transmembrane region" description="Helical" evidence="7">
    <location>
        <begin position="29"/>
        <end position="49"/>
    </location>
</feature>
<dbReference type="EC" id="2.7.13.3" evidence="2"/>
<evidence type="ECO:0000256" key="4">
    <source>
        <dbReference type="ARBA" id="ARBA00022777"/>
    </source>
</evidence>
<dbReference type="PROSITE" id="PS50109">
    <property type="entry name" value="HIS_KIN"/>
    <property type="match status" value="1"/>
</dbReference>
<dbReference type="PANTHER" id="PTHR43711:SF31">
    <property type="entry name" value="HISTIDINE KINASE"/>
    <property type="match status" value="1"/>
</dbReference>
<proteinExistence type="predicted"/>
<evidence type="ECO:0000256" key="1">
    <source>
        <dbReference type="ARBA" id="ARBA00000085"/>
    </source>
</evidence>
<evidence type="ECO:0000313" key="9">
    <source>
        <dbReference type="EMBL" id="KFE63511.1"/>
    </source>
</evidence>
<comment type="catalytic activity">
    <reaction evidence="1">
        <text>ATP + protein L-histidine = ADP + protein N-phospho-L-histidine.</text>
        <dbReference type="EC" id="2.7.13.3"/>
    </reaction>
</comment>
<dbReference type="CDD" id="cd00075">
    <property type="entry name" value="HATPase"/>
    <property type="match status" value="1"/>
</dbReference>
<keyword evidence="7" id="KW-0472">Membrane</keyword>
<dbReference type="Pfam" id="PF00512">
    <property type="entry name" value="HisKA"/>
    <property type="match status" value="1"/>
</dbReference>
<dbReference type="InterPro" id="IPR050736">
    <property type="entry name" value="Sensor_HK_Regulatory"/>
</dbReference>
<dbReference type="Proteomes" id="UP000028725">
    <property type="component" value="Unassembled WGS sequence"/>
</dbReference>
<dbReference type="SUPFAM" id="SSF47384">
    <property type="entry name" value="Homodimeric domain of signal transducing histidine kinase"/>
    <property type="match status" value="1"/>
</dbReference>
<evidence type="ECO:0000256" key="6">
    <source>
        <dbReference type="SAM" id="Coils"/>
    </source>
</evidence>
<feature type="coiled-coil region" evidence="6">
    <location>
        <begin position="203"/>
        <end position="233"/>
    </location>
</feature>
<dbReference type="EMBL" id="JMCB01000017">
    <property type="protein sequence ID" value="KFE63511.1"/>
    <property type="molecule type" value="Genomic_DNA"/>
</dbReference>
<dbReference type="InterPro" id="IPR003594">
    <property type="entry name" value="HATPase_dom"/>
</dbReference>
<dbReference type="CDD" id="cd00082">
    <property type="entry name" value="HisKA"/>
    <property type="match status" value="1"/>
</dbReference>
<dbReference type="Pfam" id="PF02518">
    <property type="entry name" value="HATPase_c"/>
    <property type="match status" value="1"/>
</dbReference>
<dbReference type="InterPro" id="IPR003661">
    <property type="entry name" value="HisK_dim/P_dom"/>
</dbReference>
<organism evidence="9 10">
    <name type="scientific">Hyalangium minutum</name>
    <dbReference type="NCBI Taxonomy" id="394096"/>
    <lineage>
        <taxon>Bacteria</taxon>
        <taxon>Pseudomonadati</taxon>
        <taxon>Myxococcota</taxon>
        <taxon>Myxococcia</taxon>
        <taxon>Myxococcales</taxon>
        <taxon>Cystobacterineae</taxon>
        <taxon>Archangiaceae</taxon>
        <taxon>Hyalangium</taxon>
    </lineage>
</organism>
<keyword evidence="7" id="KW-0812">Transmembrane</keyword>
<dbReference type="InterPro" id="IPR005467">
    <property type="entry name" value="His_kinase_dom"/>
</dbReference>
<dbReference type="STRING" id="394096.DB31_2629"/>
<protein>
    <recommendedName>
        <fullName evidence="2">histidine kinase</fullName>
        <ecNumber evidence="2">2.7.13.3</ecNumber>
    </recommendedName>
</protein>
<dbReference type="AlphaFoldDB" id="A0A085W748"/>
<keyword evidence="10" id="KW-1185">Reference proteome</keyword>
<feature type="transmembrane region" description="Helical" evidence="7">
    <location>
        <begin position="156"/>
        <end position="174"/>
    </location>
</feature>
<keyword evidence="5" id="KW-0902">Two-component regulatory system</keyword>
<feature type="transmembrane region" description="Helical" evidence="7">
    <location>
        <begin position="106"/>
        <end position="127"/>
    </location>
</feature>
<dbReference type="SUPFAM" id="SSF55874">
    <property type="entry name" value="ATPase domain of HSP90 chaperone/DNA topoisomerase II/histidine kinase"/>
    <property type="match status" value="1"/>
</dbReference>
<evidence type="ECO:0000256" key="5">
    <source>
        <dbReference type="ARBA" id="ARBA00023012"/>
    </source>
</evidence>